<dbReference type="InterPro" id="IPR011010">
    <property type="entry name" value="DNA_brk_join_enz"/>
</dbReference>
<dbReference type="Proteomes" id="UP000824366">
    <property type="component" value="Chromosome"/>
</dbReference>
<evidence type="ECO:0000313" key="7">
    <source>
        <dbReference type="Proteomes" id="UP000824366"/>
    </source>
</evidence>
<dbReference type="Pfam" id="PF22022">
    <property type="entry name" value="Phage_int_M"/>
    <property type="match status" value="1"/>
</dbReference>
<evidence type="ECO:0000256" key="2">
    <source>
        <dbReference type="ARBA" id="ARBA00022908"/>
    </source>
</evidence>
<evidence type="ECO:0000256" key="4">
    <source>
        <dbReference type="ARBA" id="ARBA00023172"/>
    </source>
</evidence>
<dbReference type="PANTHER" id="PTHR30629">
    <property type="entry name" value="PROPHAGE INTEGRASE"/>
    <property type="match status" value="1"/>
</dbReference>
<dbReference type="InterPro" id="IPR038488">
    <property type="entry name" value="Integrase_DNA-bd_sf"/>
</dbReference>
<dbReference type="Gene3D" id="3.30.160.390">
    <property type="entry name" value="Integrase, DNA-binding domain"/>
    <property type="match status" value="1"/>
</dbReference>
<dbReference type="CDD" id="cd00801">
    <property type="entry name" value="INT_P4_C"/>
    <property type="match status" value="1"/>
</dbReference>
<dbReference type="InterPro" id="IPR013762">
    <property type="entry name" value="Integrase-like_cat_sf"/>
</dbReference>
<dbReference type="InterPro" id="IPR010998">
    <property type="entry name" value="Integrase_recombinase_N"/>
</dbReference>
<comment type="similarity">
    <text evidence="1">Belongs to the 'phage' integrase family.</text>
</comment>
<reference evidence="6 7" key="1">
    <citation type="journal article" date="2021" name="Microbiol. Spectr.">
        <title>A Single Bacterium Capable of Oxidation and Reduction of Iron at Circumneutral pH.</title>
        <authorList>
            <person name="Kato S."/>
            <person name="Ohkuma M."/>
        </authorList>
    </citation>
    <scope>NUCLEOTIDE SEQUENCE [LARGE SCALE GENOMIC DNA]</scope>
    <source>
        <strain evidence="6 7">MIZ03</strain>
    </source>
</reference>
<dbReference type="EMBL" id="AP024238">
    <property type="protein sequence ID" value="BCO29057.1"/>
    <property type="molecule type" value="Genomic_DNA"/>
</dbReference>
<evidence type="ECO:0000313" key="6">
    <source>
        <dbReference type="EMBL" id="BCO29057.1"/>
    </source>
</evidence>
<dbReference type="Gene3D" id="1.10.150.130">
    <property type="match status" value="1"/>
</dbReference>
<dbReference type="SUPFAM" id="SSF56349">
    <property type="entry name" value="DNA breaking-rejoining enzymes"/>
    <property type="match status" value="1"/>
</dbReference>
<evidence type="ECO:0000256" key="3">
    <source>
        <dbReference type="ARBA" id="ARBA00023125"/>
    </source>
</evidence>
<name>A0ABM7MSB9_9BURK</name>
<keyword evidence="3" id="KW-0238">DNA-binding</keyword>
<dbReference type="Pfam" id="PF00589">
    <property type="entry name" value="Phage_integrase"/>
    <property type="match status" value="1"/>
</dbReference>
<evidence type="ECO:0000259" key="5">
    <source>
        <dbReference type="PROSITE" id="PS51898"/>
    </source>
</evidence>
<accession>A0ABM7MSB9</accession>
<feature type="domain" description="Tyr recombinase" evidence="5">
    <location>
        <begin position="229"/>
        <end position="425"/>
    </location>
</feature>
<dbReference type="InterPro" id="IPR050808">
    <property type="entry name" value="Phage_Integrase"/>
</dbReference>
<keyword evidence="4" id="KW-0233">DNA recombination</keyword>
<keyword evidence="7" id="KW-1185">Reference proteome</keyword>
<dbReference type="PANTHER" id="PTHR30629:SF2">
    <property type="entry name" value="PROPHAGE INTEGRASE INTS-RELATED"/>
    <property type="match status" value="1"/>
</dbReference>
<dbReference type="InterPro" id="IPR053876">
    <property type="entry name" value="Phage_int_M"/>
</dbReference>
<protein>
    <recommendedName>
        <fullName evidence="5">Tyr recombinase domain-containing protein</fullName>
    </recommendedName>
</protein>
<gene>
    <name evidence="6" type="ORF">MIZ03_3968</name>
</gene>
<organism evidence="6 7">
    <name type="scientific">Rhodoferax lithotrophicus</name>
    <dbReference type="NCBI Taxonomy" id="2798804"/>
    <lineage>
        <taxon>Bacteria</taxon>
        <taxon>Pseudomonadati</taxon>
        <taxon>Pseudomonadota</taxon>
        <taxon>Betaproteobacteria</taxon>
        <taxon>Burkholderiales</taxon>
        <taxon>Comamonadaceae</taxon>
        <taxon>Rhodoferax</taxon>
    </lineage>
</organism>
<proteinExistence type="inferred from homology"/>
<evidence type="ECO:0000256" key="1">
    <source>
        <dbReference type="ARBA" id="ARBA00008857"/>
    </source>
</evidence>
<dbReference type="Gene3D" id="1.10.443.10">
    <property type="entry name" value="Intergrase catalytic core"/>
    <property type="match status" value="1"/>
</dbReference>
<dbReference type="PROSITE" id="PS51898">
    <property type="entry name" value="TYR_RECOMBINASE"/>
    <property type="match status" value="1"/>
</dbReference>
<keyword evidence="2" id="KW-0229">DNA integration</keyword>
<dbReference type="InterPro" id="IPR002104">
    <property type="entry name" value="Integrase_catalytic"/>
</dbReference>
<sequence>MYGVVRVAADNVVSVYVVWRYKVSGKLRQIPVGTWKDKGGVSLKALRDRRDILAAEVKAHTDPIERRASAKLKRDADKQAAALKLEAEIEAAKLKAQADAAEAIQIQQSRLALQATEKARMTVRQLFDRWHHLDLRNRVKRGSDVLRSFEADVFPVIGDLAAEDVRKTHIQGILDAIRARATEDRPRVSTQKKTLSDMRQMFGWALERDYLLADPTAVIRKAKLGVSTERERVLTEAEVIELFQKLPVSGLTETSKVALMIQLSTASRIGETLLAHWAHVDFERRTWTIPAVIAKNGKLHTISLSDFALGQFQILHSMTGVTPWLFPNTELNASVCRKSTTKQVGDRQRYDKPILKNRSQDAHALELAGGRWVPHDLRRTAATMMVQLGVLPDVVEKCLNHTEPNKLKRIYQRASYEGAMREAWGLLGERLNLLHRRATGEAPNVLSE</sequence>